<organism evidence="2 3">
    <name type="scientific">Nocardioides oceani</name>
    <dbReference type="NCBI Taxonomy" id="3058369"/>
    <lineage>
        <taxon>Bacteria</taxon>
        <taxon>Bacillati</taxon>
        <taxon>Actinomycetota</taxon>
        <taxon>Actinomycetes</taxon>
        <taxon>Propionibacteriales</taxon>
        <taxon>Nocardioidaceae</taxon>
        <taxon>Nocardioides</taxon>
    </lineage>
</organism>
<evidence type="ECO:0008006" key="4">
    <source>
        <dbReference type="Google" id="ProtNLM"/>
    </source>
</evidence>
<accession>A0ABT8FLU6</accession>
<dbReference type="EMBL" id="JAUHJQ010000014">
    <property type="protein sequence ID" value="MDN4175509.1"/>
    <property type="molecule type" value="Genomic_DNA"/>
</dbReference>
<evidence type="ECO:0000313" key="2">
    <source>
        <dbReference type="EMBL" id="MDN4175509.1"/>
    </source>
</evidence>
<feature type="chain" id="PRO_5046981567" description="Secreted protein" evidence="1">
    <location>
        <begin position="18"/>
        <end position="278"/>
    </location>
</feature>
<protein>
    <recommendedName>
        <fullName evidence="4">Secreted protein</fullName>
    </recommendedName>
</protein>
<feature type="signal peptide" evidence="1">
    <location>
        <begin position="1"/>
        <end position="17"/>
    </location>
</feature>
<keyword evidence="3" id="KW-1185">Reference proteome</keyword>
<evidence type="ECO:0000256" key="1">
    <source>
        <dbReference type="SAM" id="SignalP"/>
    </source>
</evidence>
<name>A0ABT8FLU6_9ACTN</name>
<keyword evidence="1" id="KW-0732">Signal</keyword>
<dbReference type="RefSeq" id="WP_300954825.1">
    <property type="nucleotide sequence ID" value="NZ_JAUHJQ010000014.1"/>
</dbReference>
<proteinExistence type="predicted"/>
<dbReference type="PROSITE" id="PS51257">
    <property type="entry name" value="PROKAR_LIPOPROTEIN"/>
    <property type="match status" value="1"/>
</dbReference>
<dbReference type="Proteomes" id="UP001168620">
    <property type="component" value="Unassembled WGS sequence"/>
</dbReference>
<sequence>MRMPLVAALLAGSVALAGCGEDDVSLDDRAETAYDGPLTPSGLELAHPRAGVAGNVVDCDTWGTGSAFEGGVYAEGATADDPEGAVRTAFSEGLWLSLPSDLARAAITDDRVLWVAEVEGRVKAAVVVHDGEGSAGAGGDGWYVESWARCDVVELPADFVEGLGHEVWTDVDGRLVPTTELEVHAGPEHCDWQDMTFLRLPGDRRRPTFLRDPEPELRGYVAEPYRAHTTLPADAVDTGYRRGEDRLWTAPGDARVYVGADPDDVELWPRLVESLGCA</sequence>
<gene>
    <name evidence="2" type="ORF">QWY28_21275</name>
</gene>
<comment type="caution">
    <text evidence="2">The sequence shown here is derived from an EMBL/GenBank/DDBJ whole genome shotgun (WGS) entry which is preliminary data.</text>
</comment>
<evidence type="ECO:0000313" key="3">
    <source>
        <dbReference type="Proteomes" id="UP001168620"/>
    </source>
</evidence>
<reference evidence="2" key="1">
    <citation type="submission" date="2023-06" db="EMBL/GenBank/DDBJ databases">
        <title>Draft genome sequence of Nocardioides sp. SOB77.</title>
        <authorList>
            <person name="Zhang G."/>
        </authorList>
    </citation>
    <scope>NUCLEOTIDE SEQUENCE</scope>
    <source>
        <strain evidence="2">SOB77</strain>
    </source>
</reference>